<dbReference type="AlphaFoldDB" id="A0A8J3SJH7"/>
<dbReference type="RefSeq" id="WP_204067532.1">
    <property type="nucleotide sequence ID" value="NZ_BOOJ01000052.1"/>
</dbReference>
<accession>A0A8J3SJH7</accession>
<dbReference type="Proteomes" id="UP000619788">
    <property type="component" value="Unassembled WGS sequence"/>
</dbReference>
<feature type="compositionally biased region" description="Low complexity" evidence="1">
    <location>
        <begin position="69"/>
        <end position="85"/>
    </location>
</feature>
<protein>
    <submittedName>
        <fullName evidence="2">Uncharacterized protein</fullName>
    </submittedName>
</protein>
<evidence type="ECO:0000313" key="2">
    <source>
        <dbReference type="EMBL" id="GIH95437.1"/>
    </source>
</evidence>
<keyword evidence="3" id="KW-1185">Reference proteome</keyword>
<comment type="caution">
    <text evidence="2">The sequence shown here is derived from an EMBL/GenBank/DDBJ whole genome shotgun (WGS) entry which is preliminary data.</text>
</comment>
<proteinExistence type="predicted"/>
<sequence>MSNKMVTLTLAHPLPEASAKRVRAQEVRDYKIGEKIKVPYHEAHGVISSGYATVDPEDDEQVQAALGRTSSASAKSTSSGSSKSS</sequence>
<reference evidence="2 3" key="1">
    <citation type="submission" date="2021-01" db="EMBL/GenBank/DDBJ databases">
        <title>Whole genome shotgun sequence of Planobispora siamensis NBRC 107568.</title>
        <authorList>
            <person name="Komaki H."/>
            <person name="Tamura T."/>
        </authorList>
    </citation>
    <scope>NUCLEOTIDE SEQUENCE [LARGE SCALE GENOMIC DNA]</scope>
    <source>
        <strain evidence="2 3">NBRC 107568</strain>
    </source>
</reference>
<feature type="region of interest" description="Disordered" evidence="1">
    <location>
        <begin position="63"/>
        <end position="85"/>
    </location>
</feature>
<gene>
    <name evidence="2" type="ORF">Psi01_60670</name>
</gene>
<evidence type="ECO:0000313" key="3">
    <source>
        <dbReference type="Proteomes" id="UP000619788"/>
    </source>
</evidence>
<evidence type="ECO:0000256" key="1">
    <source>
        <dbReference type="SAM" id="MobiDB-lite"/>
    </source>
</evidence>
<organism evidence="2 3">
    <name type="scientific">Planobispora siamensis</name>
    <dbReference type="NCBI Taxonomy" id="936338"/>
    <lineage>
        <taxon>Bacteria</taxon>
        <taxon>Bacillati</taxon>
        <taxon>Actinomycetota</taxon>
        <taxon>Actinomycetes</taxon>
        <taxon>Streptosporangiales</taxon>
        <taxon>Streptosporangiaceae</taxon>
        <taxon>Planobispora</taxon>
    </lineage>
</organism>
<name>A0A8J3SJH7_9ACTN</name>
<dbReference type="EMBL" id="BOOJ01000052">
    <property type="protein sequence ID" value="GIH95437.1"/>
    <property type="molecule type" value="Genomic_DNA"/>
</dbReference>